<dbReference type="PANTHER" id="PTHR36437:SF2">
    <property type="entry name" value="GLYOXALASE_BLEOMYCIN RESISTANCE PROTEIN_DIOXYGENASE"/>
    <property type="match status" value="1"/>
</dbReference>
<reference evidence="2" key="1">
    <citation type="submission" date="2023-07" db="EMBL/GenBank/DDBJ databases">
        <title>Sorghum-associated microbial communities from plants grown in Nebraska, USA.</title>
        <authorList>
            <person name="Schachtman D."/>
        </authorList>
    </citation>
    <scope>NUCLEOTIDE SEQUENCE</scope>
    <source>
        <strain evidence="2">BE261</strain>
    </source>
</reference>
<proteinExistence type="predicted"/>
<dbReference type="InterPro" id="IPR037523">
    <property type="entry name" value="VOC_core"/>
</dbReference>
<dbReference type="GeneID" id="97423752"/>
<dbReference type="InterPro" id="IPR004360">
    <property type="entry name" value="Glyas_Fos-R_dOase_dom"/>
</dbReference>
<gene>
    <name evidence="2" type="ORF">J2X12_003291</name>
</gene>
<evidence type="ECO:0000313" key="2">
    <source>
        <dbReference type="EMBL" id="MDR7165245.1"/>
    </source>
</evidence>
<evidence type="ECO:0000259" key="1">
    <source>
        <dbReference type="PROSITE" id="PS51819"/>
    </source>
</evidence>
<keyword evidence="2" id="KW-0456">Lyase</keyword>
<dbReference type="Pfam" id="PF00903">
    <property type="entry name" value="Glyoxalase"/>
    <property type="match status" value="1"/>
</dbReference>
<dbReference type="AlphaFoldDB" id="A0AAW8NEW3"/>
<name>A0AAW8NEW3_PSEOX</name>
<organism evidence="2 3">
    <name type="scientific">Pseudarthrobacter oxydans</name>
    <name type="common">Arthrobacter oxydans</name>
    <dbReference type="NCBI Taxonomy" id="1671"/>
    <lineage>
        <taxon>Bacteria</taxon>
        <taxon>Bacillati</taxon>
        <taxon>Actinomycetota</taxon>
        <taxon>Actinomycetes</taxon>
        <taxon>Micrococcales</taxon>
        <taxon>Micrococcaceae</taxon>
        <taxon>Pseudarthrobacter</taxon>
    </lineage>
</organism>
<evidence type="ECO:0000313" key="3">
    <source>
        <dbReference type="Proteomes" id="UP001262032"/>
    </source>
</evidence>
<dbReference type="RefSeq" id="WP_310113503.1">
    <property type="nucleotide sequence ID" value="NZ_CAXURQ020000001.1"/>
</dbReference>
<dbReference type="GO" id="GO:0016829">
    <property type="term" value="F:lyase activity"/>
    <property type="evidence" value="ECO:0007669"/>
    <property type="project" value="UniProtKB-KW"/>
</dbReference>
<dbReference type="EMBL" id="JAVDWN010000013">
    <property type="protein sequence ID" value="MDR7165245.1"/>
    <property type="molecule type" value="Genomic_DNA"/>
</dbReference>
<dbReference type="Proteomes" id="UP001262032">
    <property type="component" value="Unassembled WGS sequence"/>
</dbReference>
<dbReference type="Gene3D" id="3.10.180.10">
    <property type="entry name" value="2,3-Dihydroxybiphenyl 1,2-Dioxygenase, domain 1"/>
    <property type="match status" value="1"/>
</dbReference>
<protein>
    <submittedName>
        <fullName evidence="2">Catechol 2,3-dioxygenase-like lactoylglutathione lyase family enzyme</fullName>
    </submittedName>
</protein>
<accession>A0AAW8NEW3</accession>
<dbReference type="SUPFAM" id="SSF54593">
    <property type="entry name" value="Glyoxalase/Bleomycin resistance protein/Dihydroxybiphenyl dioxygenase"/>
    <property type="match status" value="1"/>
</dbReference>
<dbReference type="PROSITE" id="PS51819">
    <property type="entry name" value="VOC"/>
    <property type="match status" value="1"/>
</dbReference>
<sequence length="126" mass="13346">MRLKMCSIHVKDPAAAHAFYTGTLGFETLMAMPEHNLFIIKDPGSDAGSVGLLLEPSDNPIGAAYMNAVHDAGLPAIVFGVPDVRAEYERLLAAGVSFKGEPAEDPSGISAVFDDGCGNYIQLHQD</sequence>
<feature type="domain" description="VOC" evidence="1">
    <location>
        <begin position="2"/>
        <end position="126"/>
    </location>
</feature>
<dbReference type="InterPro" id="IPR029068">
    <property type="entry name" value="Glyas_Bleomycin-R_OHBP_Dase"/>
</dbReference>
<comment type="caution">
    <text evidence="2">The sequence shown here is derived from an EMBL/GenBank/DDBJ whole genome shotgun (WGS) entry which is preliminary data.</text>
</comment>
<dbReference type="PANTHER" id="PTHR36437">
    <property type="entry name" value="GLYOXALASE/BLEOMYCIN RESISTANCE PROTEIN/DIOXYGENASE"/>
    <property type="match status" value="1"/>
</dbReference>